<feature type="region of interest" description="Disordered" evidence="1">
    <location>
        <begin position="584"/>
        <end position="714"/>
    </location>
</feature>
<name>A0A518CWW6_9BACT</name>
<dbReference type="InterPro" id="IPR027417">
    <property type="entry name" value="P-loop_NTPase"/>
</dbReference>
<feature type="region of interest" description="Disordered" evidence="1">
    <location>
        <begin position="917"/>
        <end position="948"/>
    </location>
</feature>
<reference evidence="3 4" key="1">
    <citation type="submission" date="2019-02" db="EMBL/GenBank/DDBJ databases">
        <title>Deep-cultivation of Planctomycetes and their phenomic and genomic characterization uncovers novel biology.</title>
        <authorList>
            <person name="Wiegand S."/>
            <person name="Jogler M."/>
            <person name="Boedeker C."/>
            <person name="Pinto D."/>
            <person name="Vollmers J."/>
            <person name="Rivas-Marin E."/>
            <person name="Kohn T."/>
            <person name="Peeters S.H."/>
            <person name="Heuer A."/>
            <person name="Rast P."/>
            <person name="Oberbeckmann S."/>
            <person name="Bunk B."/>
            <person name="Jeske O."/>
            <person name="Meyerdierks A."/>
            <person name="Storesund J.E."/>
            <person name="Kallscheuer N."/>
            <person name="Luecker S."/>
            <person name="Lage O.M."/>
            <person name="Pohl T."/>
            <person name="Merkel B.J."/>
            <person name="Hornburger P."/>
            <person name="Mueller R.-W."/>
            <person name="Bruemmer F."/>
            <person name="Labrenz M."/>
            <person name="Spormann A.M."/>
            <person name="Op den Camp H."/>
            <person name="Overmann J."/>
            <person name="Amann R."/>
            <person name="Jetten M.S.M."/>
            <person name="Mascher T."/>
            <person name="Medema M.H."/>
            <person name="Devos D.P."/>
            <person name="Kaster A.-K."/>
            <person name="Ovreas L."/>
            <person name="Rohde M."/>
            <person name="Galperin M.Y."/>
            <person name="Jogler C."/>
        </authorList>
    </citation>
    <scope>NUCLEOTIDE SEQUENCE [LARGE SCALE GENOMIC DNA]</scope>
    <source>
        <strain evidence="3 4">Pla163</strain>
    </source>
</reference>
<feature type="compositionally biased region" description="Polar residues" evidence="1">
    <location>
        <begin position="666"/>
        <end position="676"/>
    </location>
</feature>
<dbReference type="Proteomes" id="UP000319342">
    <property type="component" value="Chromosome"/>
</dbReference>
<feature type="compositionally biased region" description="Basic and acidic residues" evidence="1">
    <location>
        <begin position="75"/>
        <end position="99"/>
    </location>
</feature>
<gene>
    <name evidence="3" type="ORF">Pla163_08060</name>
</gene>
<feature type="region of interest" description="Disordered" evidence="1">
    <location>
        <begin position="75"/>
        <end position="106"/>
    </location>
</feature>
<keyword evidence="4" id="KW-1185">Reference proteome</keyword>
<dbReference type="SUPFAM" id="SSF52540">
    <property type="entry name" value="P-loop containing nucleoside triphosphate hydrolases"/>
    <property type="match status" value="1"/>
</dbReference>
<feature type="compositionally biased region" description="Low complexity" evidence="1">
    <location>
        <begin position="623"/>
        <end position="632"/>
    </location>
</feature>
<feature type="region of interest" description="Disordered" evidence="1">
    <location>
        <begin position="1"/>
        <end position="29"/>
    </location>
</feature>
<accession>A0A518CWW6</accession>
<dbReference type="AlphaFoldDB" id="A0A518CWW6"/>
<protein>
    <recommendedName>
        <fullName evidence="2">AAA+ ATPase domain-containing protein</fullName>
    </recommendedName>
</protein>
<feature type="compositionally biased region" description="Basic and acidic residues" evidence="1">
    <location>
        <begin position="428"/>
        <end position="464"/>
    </location>
</feature>
<evidence type="ECO:0000313" key="4">
    <source>
        <dbReference type="Proteomes" id="UP000319342"/>
    </source>
</evidence>
<dbReference type="SMART" id="SM00382">
    <property type="entry name" value="AAA"/>
    <property type="match status" value="1"/>
</dbReference>
<organism evidence="3 4">
    <name type="scientific">Rohdeia mirabilis</name>
    <dbReference type="NCBI Taxonomy" id="2528008"/>
    <lineage>
        <taxon>Bacteria</taxon>
        <taxon>Pseudomonadati</taxon>
        <taxon>Planctomycetota</taxon>
        <taxon>Planctomycetia</taxon>
        <taxon>Planctomycetia incertae sedis</taxon>
        <taxon>Rohdeia</taxon>
    </lineage>
</organism>
<feature type="compositionally biased region" description="Basic and acidic residues" evidence="1">
    <location>
        <begin position="917"/>
        <end position="932"/>
    </location>
</feature>
<evidence type="ECO:0000259" key="2">
    <source>
        <dbReference type="SMART" id="SM00382"/>
    </source>
</evidence>
<sequence>MGSEAPGQGPRERGASRSEASAADRPVAVGAVSGARQDAWLELLLPGPELVDERERARALFERLAFWVLPPAHDRVERAGDGPRGDRADTGSTVEREQDAESTAEPSAELLARARGLLARADRDEVFDLIETALGAILGGALGPRSFASFAGDRHGERAAWQGLERFRPRVADLPAAAVTGESARAVAERLVAWLRRDASASDARARRARRWPARLAWAFEGPASGLACWQATYADRDFGRRSIVERASALVDGIELCLACGDPGRALALARASERERALEPRLVQLIGWCEVLAGDVDAGLGWLAEDERRCGRVPGALVRAGGRAPWLARALGVRRRADSTAIDEEGARRASVDDLDGVMSIDGLPRGVRRAVVALQDDAAGELDMVHEHWSPRTPDALRAAAVRDVTRWNALAPVALDRDVLDRDTTDRDATGRDATGRDTTGRDTTIRDVSIRDVSIRDGESAPAPRPLTRRAVEDDGEGGGAEPRGSNSELATPQWAPSLGVPRELLEEALLCGAPRVRLLAPDEDVATAEHPRAVVAVPLPAEGPRGAVWLEFEHRLVPSDAVLRRIAAAFLQPWRDASGGPSLWAAPRHPAAERARDRNGTYDPHRAEFDGIDHRGSTSSGPSSDGPGPGCDALRSTPAAVSDRAPLAAHVEEAVDPSVRPTSGSWSAPTATAPGAVPSRSRPGRSAPVVARSPRSTSVCPQHPATPLEVAGTDPLAAAVRALVDRTSLRRSCRPWWLFVARPPASDIAGDGATRSRAEPVSPAPLGRMRVVASDGRPVSHRARAALLPSFEPGGEFVLDAVERCFRSGAPSLVEHLSAGEGVDPTNRSGCYVPLRASSDAPWSDGAVVAVLAVESTRRRDFRAAFVHELVRRCRDGADALLLADAAAWHAERFGEPLVPEAFLIDDVEQDGREQDGREQDGREQDGGDAEPTDPSAIRSTDPAASLVVAAAARARSNGTLGIVGPTGSGRTHLARCVHFLAGCNGPIAEVHADLEAERVAERLAHGRGTLIVRDLHRAPAPLVEAVRRTDRPTGPLVLWTAHADFLGGGRDDAAEAAQSAGASALDGAALALAPLERARGRIGSIAARLVARAARGLGREPGPELDDSALAALWRGTWSASFGGGLADLDRLAHALVRERRRGRVGATALESVAARLSIALPSRLASRRPPAALLSDAVRTTAMTNGRTNQRRAALYLGWDRDTVRARLREADLA</sequence>
<evidence type="ECO:0000256" key="1">
    <source>
        <dbReference type="SAM" id="MobiDB-lite"/>
    </source>
</evidence>
<proteinExistence type="predicted"/>
<feature type="compositionally biased region" description="Basic and acidic residues" evidence="1">
    <location>
        <begin position="596"/>
        <end position="622"/>
    </location>
</feature>
<feature type="domain" description="AAA+ ATPase" evidence="2">
    <location>
        <begin position="963"/>
        <end position="1095"/>
    </location>
</feature>
<dbReference type="InterPro" id="IPR003593">
    <property type="entry name" value="AAA+_ATPase"/>
</dbReference>
<feature type="region of interest" description="Disordered" evidence="1">
    <location>
        <begin position="428"/>
        <end position="500"/>
    </location>
</feature>
<evidence type="ECO:0000313" key="3">
    <source>
        <dbReference type="EMBL" id="QDU83705.1"/>
    </source>
</evidence>
<dbReference type="EMBL" id="CP036290">
    <property type="protein sequence ID" value="QDU83705.1"/>
    <property type="molecule type" value="Genomic_DNA"/>
</dbReference>